<evidence type="ECO:0000256" key="1">
    <source>
        <dbReference type="SAM" id="MobiDB-lite"/>
    </source>
</evidence>
<keyword evidence="3" id="KW-1185">Reference proteome</keyword>
<proteinExistence type="predicted"/>
<dbReference type="Proteomes" id="UP000799757">
    <property type="component" value="Unassembled WGS sequence"/>
</dbReference>
<gene>
    <name evidence="2" type="ORF">K505DRAFT_329853</name>
</gene>
<dbReference type="EMBL" id="MU002352">
    <property type="protein sequence ID" value="KAF2787179.1"/>
    <property type="molecule type" value="Genomic_DNA"/>
</dbReference>
<dbReference type="OrthoDB" id="10548191at2759"/>
<sequence>MASSSSRYALQPSRFVSATPHDTKTSTTPGQAITSSNRPPASNMSPCQPMPAGFNAQMPRRIGWLSTPHLTHPSLSRYGLNGPRRSRTCHTAARSPHHHISLSNNASTIPLLGPGRLLTSCHLRTANHSLSSGSGALGLRQFMHTRGAQSLDSVPIQ</sequence>
<name>A0A6A6WSV6_9PLEO</name>
<evidence type="ECO:0000313" key="3">
    <source>
        <dbReference type="Proteomes" id="UP000799757"/>
    </source>
</evidence>
<reference evidence="2" key="1">
    <citation type="journal article" date="2020" name="Stud. Mycol.">
        <title>101 Dothideomycetes genomes: a test case for predicting lifestyles and emergence of pathogens.</title>
        <authorList>
            <person name="Haridas S."/>
            <person name="Albert R."/>
            <person name="Binder M."/>
            <person name="Bloem J."/>
            <person name="Labutti K."/>
            <person name="Salamov A."/>
            <person name="Andreopoulos B."/>
            <person name="Baker S."/>
            <person name="Barry K."/>
            <person name="Bills G."/>
            <person name="Bluhm B."/>
            <person name="Cannon C."/>
            <person name="Castanera R."/>
            <person name="Culley D."/>
            <person name="Daum C."/>
            <person name="Ezra D."/>
            <person name="Gonzalez J."/>
            <person name="Henrissat B."/>
            <person name="Kuo A."/>
            <person name="Liang C."/>
            <person name="Lipzen A."/>
            <person name="Lutzoni F."/>
            <person name="Magnuson J."/>
            <person name="Mondo S."/>
            <person name="Nolan M."/>
            <person name="Ohm R."/>
            <person name="Pangilinan J."/>
            <person name="Park H.-J."/>
            <person name="Ramirez L."/>
            <person name="Alfaro M."/>
            <person name="Sun H."/>
            <person name="Tritt A."/>
            <person name="Yoshinaga Y."/>
            <person name="Zwiers L.-H."/>
            <person name="Turgeon B."/>
            <person name="Goodwin S."/>
            <person name="Spatafora J."/>
            <person name="Crous P."/>
            <person name="Grigoriev I."/>
        </authorList>
    </citation>
    <scope>NUCLEOTIDE SEQUENCE</scope>
    <source>
        <strain evidence="2">CBS 109.77</strain>
    </source>
</reference>
<accession>A0A6A6WSV6</accession>
<organism evidence="2 3">
    <name type="scientific">Melanomma pulvis-pyrius CBS 109.77</name>
    <dbReference type="NCBI Taxonomy" id="1314802"/>
    <lineage>
        <taxon>Eukaryota</taxon>
        <taxon>Fungi</taxon>
        <taxon>Dikarya</taxon>
        <taxon>Ascomycota</taxon>
        <taxon>Pezizomycotina</taxon>
        <taxon>Dothideomycetes</taxon>
        <taxon>Pleosporomycetidae</taxon>
        <taxon>Pleosporales</taxon>
        <taxon>Melanommataceae</taxon>
        <taxon>Melanomma</taxon>
    </lineage>
</organism>
<feature type="region of interest" description="Disordered" evidence="1">
    <location>
        <begin position="1"/>
        <end position="46"/>
    </location>
</feature>
<feature type="compositionally biased region" description="Polar residues" evidence="1">
    <location>
        <begin position="25"/>
        <end position="46"/>
    </location>
</feature>
<dbReference type="AlphaFoldDB" id="A0A6A6WSV6"/>
<evidence type="ECO:0000313" key="2">
    <source>
        <dbReference type="EMBL" id="KAF2787179.1"/>
    </source>
</evidence>
<protein>
    <submittedName>
        <fullName evidence="2">Uncharacterized protein</fullName>
    </submittedName>
</protein>